<dbReference type="GO" id="GO:0008460">
    <property type="term" value="F:dTDP-glucose 4,6-dehydratase activity"/>
    <property type="evidence" value="ECO:0007669"/>
    <property type="project" value="UniProtKB-EC"/>
</dbReference>
<feature type="domain" description="NAD(P)-binding" evidence="9">
    <location>
        <begin position="4"/>
        <end position="306"/>
    </location>
</feature>
<comment type="catalytic activity">
    <reaction evidence="1 8">
        <text>dTDP-alpha-D-glucose = dTDP-4-dehydro-6-deoxy-alpha-D-glucose + H2O</text>
        <dbReference type="Rhea" id="RHEA:17221"/>
        <dbReference type="ChEBI" id="CHEBI:15377"/>
        <dbReference type="ChEBI" id="CHEBI:57477"/>
        <dbReference type="ChEBI" id="CHEBI:57649"/>
        <dbReference type="EC" id="4.2.1.46"/>
    </reaction>
</comment>
<evidence type="ECO:0000313" key="11">
    <source>
        <dbReference type="Proteomes" id="UP000178602"/>
    </source>
</evidence>
<dbReference type="SUPFAM" id="SSF51735">
    <property type="entry name" value="NAD(P)-binding Rossmann-fold domains"/>
    <property type="match status" value="1"/>
</dbReference>
<evidence type="ECO:0000256" key="6">
    <source>
        <dbReference type="ARBA" id="ARBA00023027"/>
    </source>
</evidence>
<dbReference type="InterPro" id="IPR036291">
    <property type="entry name" value="NAD(P)-bd_dom_sf"/>
</dbReference>
<protein>
    <recommendedName>
        <fullName evidence="5 8">dTDP-glucose 4,6-dehydratase</fullName>
        <ecNumber evidence="4 8">4.2.1.46</ecNumber>
    </recommendedName>
</protein>
<comment type="similarity">
    <text evidence="3 8">Belongs to the NAD(P)-dependent epimerase/dehydratase family. dTDP-glucose dehydratase subfamily.</text>
</comment>
<dbReference type="InterPro" id="IPR016040">
    <property type="entry name" value="NAD(P)-bd_dom"/>
</dbReference>
<name>A0A1F4T514_UNCSA</name>
<evidence type="ECO:0000256" key="4">
    <source>
        <dbReference type="ARBA" id="ARBA00011990"/>
    </source>
</evidence>
<dbReference type="CDD" id="cd05246">
    <property type="entry name" value="dTDP_GD_SDR_e"/>
    <property type="match status" value="1"/>
</dbReference>
<keyword evidence="6" id="KW-0520">NAD</keyword>
<evidence type="ECO:0000256" key="8">
    <source>
        <dbReference type="RuleBase" id="RU004473"/>
    </source>
</evidence>
<gene>
    <name evidence="10" type="ORF">A3K49_02690</name>
</gene>
<evidence type="ECO:0000256" key="3">
    <source>
        <dbReference type="ARBA" id="ARBA00008178"/>
    </source>
</evidence>
<evidence type="ECO:0000256" key="5">
    <source>
        <dbReference type="ARBA" id="ARBA00016977"/>
    </source>
</evidence>
<proteinExistence type="inferred from homology"/>
<dbReference type="Gene3D" id="3.90.25.10">
    <property type="entry name" value="UDP-galactose 4-epimerase, domain 1"/>
    <property type="match status" value="1"/>
</dbReference>
<evidence type="ECO:0000313" key="10">
    <source>
        <dbReference type="EMBL" id="OGC27895.1"/>
    </source>
</evidence>
<comment type="caution">
    <text evidence="10">The sequence shown here is derived from an EMBL/GenBank/DDBJ whole genome shotgun (WGS) entry which is preliminary data.</text>
</comment>
<reference evidence="10 11" key="1">
    <citation type="journal article" date="2016" name="Nat. Commun.">
        <title>Thousands of microbial genomes shed light on interconnected biogeochemical processes in an aquifer system.</title>
        <authorList>
            <person name="Anantharaman K."/>
            <person name="Brown C.T."/>
            <person name="Hug L.A."/>
            <person name="Sharon I."/>
            <person name="Castelle C.J."/>
            <person name="Probst A.J."/>
            <person name="Thomas B.C."/>
            <person name="Singh A."/>
            <person name="Wilkins M.J."/>
            <person name="Karaoz U."/>
            <person name="Brodie E.L."/>
            <person name="Williams K.H."/>
            <person name="Hubbard S.S."/>
            <person name="Banfield J.F."/>
        </authorList>
    </citation>
    <scope>NUCLEOTIDE SEQUENCE [LARGE SCALE GENOMIC DNA]</scope>
</reference>
<dbReference type="EMBL" id="MEUG01000001">
    <property type="protein sequence ID" value="OGC27895.1"/>
    <property type="molecule type" value="Genomic_DNA"/>
</dbReference>
<dbReference type="AlphaFoldDB" id="A0A1F4T514"/>
<comment type="cofactor">
    <cofactor evidence="2 8">
        <name>NAD(+)</name>
        <dbReference type="ChEBI" id="CHEBI:57540"/>
    </cofactor>
</comment>
<evidence type="ECO:0000256" key="2">
    <source>
        <dbReference type="ARBA" id="ARBA00001911"/>
    </source>
</evidence>
<evidence type="ECO:0000256" key="1">
    <source>
        <dbReference type="ARBA" id="ARBA00001539"/>
    </source>
</evidence>
<dbReference type="InterPro" id="IPR005888">
    <property type="entry name" value="dTDP_Gluc_deHydtase"/>
</dbReference>
<organism evidence="10 11">
    <name type="scientific">candidate division WOR-1 bacterium RIFOXYC12_FULL_54_18</name>
    <dbReference type="NCBI Taxonomy" id="1802584"/>
    <lineage>
        <taxon>Bacteria</taxon>
        <taxon>Bacillati</taxon>
        <taxon>Saganbacteria</taxon>
    </lineage>
</organism>
<evidence type="ECO:0000256" key="7">
    <source>
        <dbReference type="ARBA" id="ARBA00023239"/>
    </source>
</evidence>
<dbReference type="Proteomes" id="UP000178602">
    <property type="component" value="Unassembled WGS sequence"/>
</dbReference>
<dbReference type="Gene3D" id="3.40.50.720">
    <property type="entry name" value="NAD(P)-binding Rossmann-like Domain"/>
    <property type="match status" value="1"/>
</dbReference>
<sequence length="336" mass="38171">MRLLVAGGAGFIGSNFIRYILSNYSEVEVINFDKLTYAGNLENLTDIEHDPRYSFIKGDICDPKAVEKAVSRLGAKGLIVNFAAETHVDRSIVSAGSFIQTDVFGTMVLLEAVRKHKIARYLHISTDEVYGSVERGSFNERSGLEPNSPYAASKAGGDLIVRSYCKTYGVPAVITRSSNNYGPYQYPEKLIPLFITNLLEKKKVPLYGDGKNVRDWLYVEDNCSAIDLVLREGEIGEVYNIGGGNERQNLEITRIILETLDLDPKKWIEPVKDRPGHDRRYSVDCGKIKKLGWRPAKSFEDGLKETISWYRENRSWWKNTKKKQSEFKMSWLEARH</sequence>
<keyword evidence="7 8" id="KW-0456">Lyase</keyword>
<accession>A0A1F4T514</accession>
<dbReference type="PANTHER" id="PTHR43000">
    <property type="entry name" value="DTDP-D-GLUCOSE 4,6-DEHYDRATASE-RELATED"/>
    <property type="match status" value="1"/>
</dbReference>
<dbReference type="FunFam" id="3.40.50.720:FF:000304">
    <property type="entry name" value="UDP-glucose 4,6-dehydratase"/>
    <property type="match status" value="1"/>
</dbReference>
<dbReference type="NCBIfam" id="TIGR01181">
    <property type="entry name" value="dTDP_gluc_dehyt"/>
    <property type="match status" value="1"/>
</dbReference>
<dbReference type="EC" id="4.2.1.46" evidence="4 8"/>
<evidence type="ECO:0000259" key="9">
    <source>
        <dbReference type="Pfam" id="PF16363"/>
    </source>
</evidence>
<dbReference type="Pfam" id="PF16363">
    <property type="entry name" value="GDP_Man_Dehyd"/>
    <property type="match status" value="1"/>
</dbReference>
<dbReference type="GO" id="GO:0009225">
    <property type="term" value="P:nucleotide-sugar metabolic process"/>
    <property type="evidence" value="ECO:0007669"/>
    <property type="project" value="InterPro"/>
</dbReference>